<gene>
    <name evidence="2" type="ORF">PU1002_03526</name>
</gene>
<organism evidence="2 3">
    <name type="scientific">Pelagibacter ubique (strain HTCC1002)</name>
    <dbReference type="NCBI Taxonomy" id="314261"/>
    <lineage>
        <taxon>Bacteria</taxon>
        <taxon>Pseudomonadati</taxon>
        <taxon>Pseudomonadota</taxon>
        <taxon>Alphaproteobacteria</taxon>
        <taxon>Candidatus Pelagibacterales</taxon>
        <taxon>Candidatus Pelagibacteraceae</taxon>
        <taxon>Candidatus Pelagibacter</taxon>
    </lineage>
</organism>
<dbReference type="Gene3D" id="3.40.50.720">
    <property type="entry name" value="NAD(P)-binding Rossmann-like Domain"/>
    <property type="match status" value="1"/>
</dbReference>
<dbReference type="InterPro" id="IPR036291">
    <property type="entry name" value="NAD(P)-bd_dom_sf"/>
</dbReference>
<dbReference type="GO" id="GO:0000166">
    <property type="term" value="F:nucleotide binding"/>
    <property type="evidence" value="ECO:0007669"/>
    <property type="project" value="InterPro"/>
</dbReference>
<dbReference type="EMBL" id="AAPV01000001">
    <property type="protein sequence ID" value="EAS84756.1"/>
    <property type="molecule type" value="Genomic_DNA"/>
</dbReference>
<dbReference type="GeneID" id="66295065"/>
<dbReference type="HOGENOM" id="CLU_1127487_0_0_5"/>
<dbReference type="InterPro" id="IPR051450">
    <property type="entry name" value="Gfo/Idh/MocA_Oxidoreductases"/>
</dbReference>
<dbReference type="Pfam" id="PF01408">
    <property type="entry name" value="GFO_IDH_MocA"/>
    <property type="match status" value="1"/>
</dbReference>
<protein>
    <submittedName>
        <fullName evidence="2">Oxidoreductase family protein</fullName>
    </submittedName>
</protein>
<dbReference type="RefSeq" id="WP_006997343.1">
    <property type="nucleotide sequence ID" value="NZ_CH724130.1"/>
</dbReference>
<dbReference type="PANTHER" id="PTHR43377:SF1">
    <property type="entry name" value="BILIVERDIN REDUCTASE A"/>
    <property type="match status" value="1"/>
</dbReference>
<dbReference type="PANTHER" id="PTHR43377">
    <property type="entry name" value="BILIVERDIN REDUCTASE A"/>
    <property type="match status" value="1"/>
</dbReference>
<dbReference type="Proteomes" id="UP000005306">
    <property type="component" value="Unassembled WGS sequence"/>
</dbReference>
<evidence type="ECO:0000259" key="1">
    <source>
        <dbReference type="Pfam" id="PF01408"/>
    </source>
</evidence>
<accession>Q1V1X2</accession>
<evidence type="ECO:0000313" key="3">
    <source>
        <dbReference type="Proteomes" id="UP000005306"/>
    </source>
</evidence>
<name>Q1V1X2_PELU1</name>
<dbReference type="InterPro" id="IPR000683">
    <property type="entry name" value="Gfo/Idh/MocA-like_OxRdtase_N"/>
</dbReference>
<dbReference type="SUPFAM" id="SSF51735">
    <property type="entry name" value="NAD(P)-binding Rossmann-fold domains"/>
    <property type="match status" value="1"/>
</dbReference>
<dbReference type="AlphaFoldDB" id="Q1V1X2"/>
<proteinExistence type="predicted"/>
<sequence length="246" mass="30071">MIKKKINLGIIGFGSWGKRVFNVIKKNQNIKILFIETKKNDFSNMYHKVDWVYIVTPPNNHFEQVKKFLLLKLNVLCEKPLSFKKQELVYLYDLAKKNKKKLFINHIEFFKINEKKFLYKKNNIIENYFPLNLDYSESFSRLLYHDFYLLYNCIKNQSFNLRLIDQKDNYELEFKHKSLVQKIKTSLYKKKKRIHKINNENLVTNKDYINEYFYSIFTSHQSYLINKKQVFFVSKIYDKFMNIKKK</sequence>
<feature type="domain" description="Gfo/Idh/MocA-like oxidoreductase N-terminal" evidence="1">
    <location>
        <begin position="41"/>
        <end position="106"/>
    </location>
</feature>
<evidence type="ECO:0000313" key="2">
    <source>
        <dbReference type="EMBL" id="EAS84756.1"/>
    </source>
</evidence>
<reference evidence="2 3" key="1">
    <citation type="submission" date="2006-04" db="EMBL/GenBank/DDBJ databases">
        <authorList>
            <person name="Giovannoni S.J."/>
            <person name="Cho J.-C."/>
            <person name="Ferriera S."/>
            <person name="Johnson J."/>
            <person name="Kravitz S."/>
            <person name="Halpern A."/>
            <person name="Remington K."/>
            <person name="Beeson K."/>
            <person name="Tran B."/>
            <person name="Rogers Y.-H."/>
            <person name="Friedman R."/>
            <person name="Venter J.C."/>
        </authorList>
    </citation>
    <scope>NUCLEOTIDE SEQUENCE [LARGE SCALE GENOMIC DNA]</scope>
    <source>
        <strain evidence="2 3">HTCC1002</strain>
    </source>
</reference>
<comment type="caution">
    <text evidence="2">The sequence shown here is derived from an EMBL/GenBank/DDBJ whole genome shotgun (WGS) entry which is preliminary data.</text>
</comment>